<dbReference type="EMBL" id="CP071793">
    <property type="protein sequence ID" value="QTD54418.1"/>
    <property type="molecule type" value="Genomic_DNA"/>
</dbReference>
<dbReference type="RefSeq" id="WP_272932516.1">
    <property type="nucleotide sequence ID" value="NZ_CP071793.1"/>
</dbReference>
<evidence type="ECO:0000256" key="1">
    <source>
        <dbReference type="ARBA" id="ARBA00004236"/>
    </source>
</evidence>
<keyword evidence="3" id="KW-0808">Transferase</keyword>
<dbReference type="CDD" id="cd09161">
    <property type="entry name" value="PLDc_PaCLS_like_2"/>
    <property type="match status" value="1"/>
</dbReference>
<evidence type="ECO:0000313" key="10">
    <source>
        <dbReference type="EMBL" id="QTD54418.1"/>
    </source>
</evidence>
<dbReference type="KEGG" id="scor:J3U87_21855"/>
<proteinExistence type="predicted"/>
<dbReference type="InterPro" id="IPR001736">
    <property type="entry name" value="PLipase_D/transphosphatidylase"/>
</dbReference>
<feature type="domain" description="PLD phosphodiesterase" evidence="9">
    <location>
        <begin position="236"/>
        <end position="263"/>
    </location>
</feature>
<sequence>MGHEFCRKLAEVARRGVRVYLLYDDLGSVEPPEVSLDQVRMAGGYVASFRTALGLGKRFQINFRNHRKIVVVDGTKAFVGGHNVGDQYLGRNDYFGRWRDTHIWIEGPAVPCIQLSFLEDWHWATQETLELRWSPRAVAIPGQKVLVLPWGPADELNTGSLFFVHVIHQARERLWIASPYFVPDDQVVAALELAVIRGVDVRILVPQKPDHLLVYLSGFTYIEEMAPSGVKFYRYQPGFLHQKVMLVDDDVAAVGTANLDYRSLYINFEMTLLSVDRTFATEVAEMLEQDFRDARQIGVEEFEARPIWFRVAARVARLLAPLQ</sequence>
<dbReference type="GO" id="GO:0032049">
    <property type="term" value="P:cardiolipin biosynthetic process"/>
    <property type="evidence" value="ECO:0007669"/>
    <property type="project" value="UniProtKB-UniRule"/>
</dbReference>
<evidence type="ECO:0000256" key="6">
    <source>
        <dbReference type="ARBA" id="ARBA00022989"/>
    </source>
</evidence>
<dbReference type="PROSITE" id="PS50035">
    <property type="entry name" value="PLD"/>
    <property type="match status" value="2"/>
</dbReference>
<dbReference type="AlphaFoldDB" id="A0A8A4TYU7"/>
<dbReference type="SUPFAM" id="SSF56024">
    <property type="entry name" value="Phospholipase D/nuclease"/>
    <property type="match status" value="2"/>
</dbReference>
<evidence type="ECO:0000256" key="3">
    <source>
        <dbReference type="ARBA" id="ARBA00022679"/>
    </source>
</evidence>
<evidence type="ECO:0000256" key="5">
    <source>
        <dbReference type="ARBA" id="ARBA00022737"/>
    </source>
</evidence>
<protein>
    <recommendedName>
        <fullName evidence="8">Cardiolipin synthase</fullName>
        <ecNumber evidence="8">2.7.8.-</ecNumber>
    </recommendedName>
</protein>
<gene>
    <name evidence="10" type="primary">cls</name>
    <name evidence="10" type="ORF">J3U87_21855</name>
</gene>
<keyword evidence="11" id="KW-1185">Reference proteome</keyword>
<evidence type="ECO:0000256" key="8">
    <source>
        <dbReference type="NCBIfam" id="TIGR04265"/>
    </source>
</evidence>
<dbReference type="Proteomes" id="UP000663929">
    <property type="component" value="Chromosome"/>
</dbReference>
<dbReference type="PANTHER" id="PTHR21248">
    <property type="entry name" value="CARDIOLIPIN SYNTHASE"/>
    <property type="match status" value="1"/>
</dbReference>
<evidence type="ECO:0000259" key="9">
    <source>
        <dbReference type="PROSITE" id="PS50035"/>
    </source>
</evidence>
<comment type="subcellular location">
    <subcellularLocation>
        <location evidence="1">Cell membrane</location>
    </subcellularLocation>
</comment>
<name>A0A8A4TYU7_SULCO</name>
<keyword evidence="5" id="KW-0677">Repeat</keyword>
<organism evidence="10 11">
    <name type="scientific">Sulfidibacter corallicola</name>
    <dbReference type="NCBI Taxonomy" id="2818388"/>
    <lineage>
        <taxon>Bacteria</taxon>
        <taxon>Pseudomonadati</taxon>
        <taxon>Acidobacteriota</taxon>
        <taxon>Holophagae</taxon>
        <taxon>Acanthopleuribacterales</taxon>
        <taxon>Acanthopleuribacteraceae</taxon>
        <taxon>Sulfidibacter</taxon>
    </lineage>
</organism>
<keyword evidence="4" id="KW-0812">Transmembrane</keyword>
<dbReference type="NCBIfam" id="TIGR04265">
    <property type="entry name" value="bac_cardiolipin"/>
    <property type="match status" value="1"/>
</dbReference>
<dbReference type="EC" id="2.7.8.-" evidence="8"/>
<dbReference type="Gene3D" id="3.30.870.10">
    <property type="entry name" value="Endonuclease Chain A"/>
    <property type="match status" value="2"/>
</dbReference>
<dbReference type="InterPro" id="IPR022924">
    <property type="entry name" value="Cardiolipin_synthase"/>
</dbReference>
<dbReference type="PANTHER" id="PTHR21248:SF22">
    <property type="entry name" value="PHOSPHOLIPASE D"/>
    <property type="match status" value="1"/>
</dbReference>
<dbReference type="GO" id="GO:0005886">
    <property type="term" value="C:plasma membrane"/>
    <property type="evidence" value="ECO:0007669"/>
    <property type="project" value="UniProtKB-SubCell"/>
</dbReference>
<feature type="domain" description="PLD phosphodiesterase" evidence="9">
    <location>
        <begin position="61"/>
        <end position="88"/>
    </location>
</feature>
<evidence type="ECO:0000256" key="4">
    <source>
        <dbReference type="ARBA" id="ARBA00022692"/>
    </source>
</evidence>
<evidence type="ECO:0000256" key="7">
    <source>
        <dbReference type="ARBA" id="ARBA00023136"/>
    </source>
</evidence>
<reference evidence="10" key="1">
    <citation type="submission" date="2021-03" db="EMBL/GenBank/DDBJ databases">
        <title>Acanthopleuribacteraceae sp. M133.</title>
        <authorList>
            <person name="Wang G."/>
        </authorList>
    </citation>
    <scope>NUCLEOTIDE SEQUENCE</scope>
    <source>
        <strain evidence="10">M133</strain>
    </source>
</reference>
<dbReference type="InterPro" id="IPR025202">
    <property type="entry name" value="PLD-like_dom"/>
</dbReference>
<evidence type="ECO:0000313" key="11">
    <source>
        <dbReference type="Proteomes" id="UP000663929"/>
    </source>
</evidence>
<accession>A0A8A4TYU7</accession>
<dbReference type="GO" id="GO:0008808">
    <property type="term" value="F:cardiolipin synthase activity"/>
    <property type="evidence" value="ECO:0007669"/>
    <property type="project" value="UniProtKB-UniRule"/>
</dbReference>
<keyword evidence="6" id="KW-1133">Transmembrane helix</keyword>
<keyword evidence="7" id="KW-0472">Membrane</keyword>
<keyword evidence="2" id="KW-1003">Cell membrane</keyword>
<dbReference type="SMART" id="SM00155">
    <property type="entry name" value="PLDc"/>
    <property type="match status" value="2"/>
</dbReference>
<dbReference type="Pfam" id="PF13091">
    <property type="entry name" value="PLDc_2"/>
    <property type="match status" value="2"/>
</dbReference>
<evidence type="ECO:0000256" key="2">
    <source>
        <dbReference type="ARBA" id="ARBA00022475"/>
    </source>
</evidence>